<dbReference type="InterPro" id="IPR021235">
    <property type="entry name" value="DUF2637"/>
</dbReference>
<name>A0A4Y3UN90_9MICO</name>
<evidence type="ECO:0000313" key="2">
    <source>
        <dbReference type="EMBL" id="TQM90943.1"/>
    </source>
</evidence>
<evidence type="ECO:0000313" key="3">
    <source>
        <dbReference type="Proteomes" id="UP000319804"/>
    </source>
</evidence>
<dbReference type="Pfam" id="PF10935">
    <property type="entry name" value="DUF2637"/>
    <property type="match status" value="1"/>
</dbReference>
<keyword evidence="1" id="KW-0812">Transmembrane</keyword>
<keyword evidence="1" id="KW-1133">Transmembrane helix</keyword>
<keyword evidence="1" id="KW-0472">Membrane</keyword>
<feature type="transmembrane region" description="Helical" evidence="1">
    <location>
        <begin position="12"/>
        <end position="33"/>
    </location>
</feature>
<feature type="transmembrane region" description="Helical" evidence="1">
    <location>
        <begin position="106"/>
        <end position="127"/>
    </location>
</feature>
<gene>
    <name evidence="2" type="ORF">FHX68_2796</name>
</gene>
<accession>A0A4Y3UN90</accession>
<dbReference type="Proteomes" id="UP000319804">
    <property type="component" value="Unassembled WGS sequence"/>
</dbReference>
<evidence type="ECO:0000256" key="1">
    <source>
        <dbReference type="SAM" id="Phobius"/>
    </source>
</evidence>
<sequence>MARAGYVADRRGIANVSVVLAMLVAVALFFVSFEGLSYVGSLIGLGGWSWLVPVALDAAVVVATLLAIVRRAQKRRAMLEWSIVYAATAASSAANFASHAERAQGYLPALVAAAAPILLLLLSHAVIRTLVEAGDPAPRPVRTKPASALPVAAAAEIVPAKTASASKSKPKAAPAAPATSTFPFEEVEGLDEAALLGRLDALANDPASTQRGTAQGASFTVTLWALTKVDSGEWTPTTLARRLGHADRNRVLDRVRRAERARAALVA</sequence>
<feature type="transmembrane region" description="Helical" evidence="1">
    <location>
        <begin position="45"/>
        <end position="69"/>
    </location>
</feature>
<protein>
    <submittedName>
        <fullName evidence="2">Uncharacterized protein DUF2637</fullName>
    </submittedName>
</protein>
<organism evidence="2 3">
    <name type="scientific">Microbacterium lacticum</name>
    <dbReference type="NCBI Taxonomy" id="33885"/>
    <lineage>
        <taxon>Bacteria</taxon>
        <taxon>Bacillati</taxon>
        <taxon>Actinomycetota</taxon>
        <taxon>Actinomycetes</taxon>
        <taxon>Micrococcales</taxon>
        <taxon>Microbacteriaceae</taxon>
        <taxon>Microbacterium</taxon>
    </lineage>
</organism>
<dbReference type="EMBL" id="VFPS01000006">
    <property type="protein sequence ID" value="TQM90943.1"/>
    <property type="molecule type" value="Genomic_DNA"/>
</dbReference>
<comment type="caution">
    <text evidence="2">The sequence shown here is derived from an EMBL/GenBank/DDBJ whole genome shotgun (WGS) entry which is preliminary data.</text>
</comment>
<dbReference type="AlphaFoldDB" id="A0A4Y3UN90"/>
<reference evidence="2 3" key="1">
    <citation type="submission" date="2019-06" db="EMBL/GenBank/DDBJ databases">
        <title>Sequencing the genomes of 1000 actinobacteria strains.</title>
        <authorList>
            <person name="Klenk H.-P."/>
        </authorList>
    </citation>
    <scope>NUCLEOTIDE SEQUENCE [LARGE SCALE GENOMIC DNA]</scope>
    <source>
        <strain evidence="2 3">DSM 20427</strain>
    </source>
</reference>
<keyword evidence="3" id="KW-1185">Reference proteome</keyword>
<proteinExistence type="predicted"/>
<dbReference type="RefSeq" id="WP_141380433.1">
    <property type="nucleotide sequence ID" value="NZ_BJNA01000023.1"/>
</dbReference>